<dbReference type="GO" id="GO:0003682">
    <property type="term" value="F:chromatin binding"/>
    <property type="evidence" value="ECO:0007669"/>
    <property type="project" value="TreeGrafter"/>
</dbReference>
<feature type="region of interest" description="Disordered" evidence="10">
    <location>
        <begin position="35"/>
        <end position="59"/>
    </location>
</feature>
<dbReference type="GO" id="GO:0019985">
    <property type="term" value="P:translesion synthesis"/>
    <property type="evidence" value="ECO:0007669"/>
    <property type="project" value="TreeGrafter"/>
</dbReference>
<dbReference type="Pfam" id="PF15715">
    <property type="entry name" value="PAF"/>
    <property type="match status" value="1"/>
</dbReference>
<dbReference type="Ensembl" id="ENSNPET00000008776.1">
    <property type="protein sequence ID" value="ENSNPEP00000008564.1"/>
    <property type="gene ID" value="ENSNPEG00000006424.1"/>
</dbReference>
<evidence type="ECO:0000256" key="1">
    <source>
        <dbReference type="ARBA" id="ARBA00004123"/>
    </source>
</evidence>
<organism evidence="12 13">
    <name type="scientific">Nothoprocta perdicaria</name>
    <name type="common">Chilean tinamou</name>
    <name type="synonym">Crypturus perdicarius</name>
    <dbReference type="NCBI Taxonomy" id="30464"/>
    <lineage>
        <taxon>Eukaryota</taxon>
        <taxon>Metazoa</taxon>
        <taxon>Chordata</taxon>
        <taxon>Craniata</taxon>
        <taxon>Vertebrata</taxon>
        <taxon>Euteleostomi</taxon>
        <taxon>Archelosauria</taxon>
        <taxon>Archosauria</taxon>
        <taxon>Dinosauria</taxon>
        <taxon>Saurischia</taxon>
        <taxon>Theropoda</taxon>
        <taxon>Coelurosauria</taxon>
        <taxon>Aves</taxon>
        <taxon>Palaeognathae</taxon>
        <taxon>Tinamiformes</taxon>
        <taxon>Tinamidae</taxon>
        <taxon>Nothoprocta</taxon>
    </lineage>
</organism>
<feature type="region of interest" description="Disordered" evidence="10">
    <location>
        <begin position="1"/>
        <end position="21"/>
    </location>
</feature>
<dbReference type="PANTHER" id="PTHR15679:SF8">
    <property type="entry name" value="PCNA-ASSOCIATED FACTOR"/>
    <property type="match status" value="1"/>
</dbReference>
<dbReference type="GO" id="GO:0051726">
    <property type="term" value="P:regulation of cell cycle"/>
    <property type="evidence" value="ECO:0007669"/>
    <property type="project" value="InterPro"/>
</dbReference>
<evidence type="ECO:0000256" key="9">
    <source>
        <dbReference type="ARBA" id="ARBA00031186"/>
    </source>
</evidence>
<evidence type="ECO:0000256" key="8">
    <source>
        <dbReference type="ARBA" id="ARBA00030014"/>
    </source>
</evidence>
<name>A0A8C6Z8D8_NOTPE</name>
<dbReference type="InterPro" id="IPR040444">
    <property type="entry name" value="PCNA-AF"/>
</dbReference>
<accession>A0A8C6Z8D8</accession>
<protein>
    <recommendedName>
        <fullName evidence="3">PCNA-associated factor</fullName>
    </recommendedName>
    <alternativeName>
        <fullName evidence="8">PCNA-associated factor of 15 kDa</fullName>
    </alternativeName>
    <alternativeName>
        <fullName evidence="9">PCNA-clamp-associated factor</fullName>
    </alternativeName>
</protein>
<feature type="compositionally biased region" description="Gly residues" evidence="10">
    <location>
        <begin position="43"/>
        <end position="52"/>
    </location>
</feature>
<dbReference type="Proteomes" id="UP000694420">
    <property type="component" value="Unplaced"/>
</dbReference>
<keyword evidence="5" id="KW-0227">DNA damage</keyword>
<comment type="subcellular location">
    <subcellularLocation>
        <location evidence="2">Cytoplasm</location>
        <location evidence="2">Perinuclear region</location>
    </subcellularLocation>
    <subcellularLocation>
        <location evidence="1">Nucleus</location>
    </subcellularLocation>
</comment>
<feature type="domain" description="PCNA-associated factor histone-like" evidence="11">
    <location>
        <begin position="21"/>
        <end position="100"/>
    </location>
</feature>
<evidence type="ECO:0000313" key="12">
    <source>
        <dbReference type="Ensembl" id="ENSNPEP00000008564.1"/>
    </source>
</evidence>
<keyword evidence="6" id="KW-0234">DNA repair</keyword>
<dbReference type="GO" id="GO:0005634">
    <property type="term" value="C:nucleus"/>
    <property type="evidence" value="ECO:0007669"/>
    <property type="project" value="UniProtKB-SubCell"/>
</dbReference>
<reference evidence="12" key="2">
    <citation type="submission" date="2025-09" db="UniProtKB">
        <authorList>
            <consortium name="Ensembl"/>
        </authorList>
    </citation>
    <scope>IDENTIFICATION</scope>
</reference>
<dbReference type="PANTHER" id="PTHR15679">
    <property type="entry name" value="PCNA-ASSOCIATED FACTOR"/>
    <property type="match status" value="1"/>
</dbReference>
<sequence>RRTGPAARVPPPPPAHRSAPLAVVAARAPRKVLGSGCARAGPSRGGANGPAGGHAACARPTPAWQRGIAEFLRSGPRPGACPEPREAAGSDGGEAAGESGRALAVAPSPLPAGAAGDGSPPEPPRRPDCGVWKRVIPFFCTERTPSASAAMGLNQN</sequence>
<evidence type="ECO:0000256" key="3">
    <source>
        <dbReference type="ARBA" id="ARBA00013777"/>
    </source>
</evidence>
<dbReference type="GO" id="GO:0006281">
    <property type="term" value="P:DNA repair"/>
    <property type="evidence" value="ECO:0007669"/>
    <property type="project" value="UniProtKB-KW"/>
</dbReference>
<evidence type="ECO:0000256" key="4">
    <source>
        <dbReference type="ARBA" id="ARBA00022490"/>
    </source>
</evidence>
<dbReference type="GO" id="GO:0048471">
    <property type="term" value="C:perinuclear region of cytoplasm"/>
    <property type="evidence" value="ECO:0007669"/>
    <property type="project" value="UniProtKB-SubCell"/>
</dbReference>
<evidence type="ECO:0000259" key="11">
    <source>
        <dbReference type="Pfam" id="PF15715"/>
    </source>
</evidence>
<keyword evidence="7" id="KW-0539">Nucleus</keyword>
<evidence type="ECO:0000256" key="2">
    <source>
        <dbReference type="ARBA" id="ARBA00004556"/>
    </source>
</evidence>
<dbReference type="InterPro" id="IPR031444">
    <property type="entry name" value="PCNA-AF_dom"/>
</dbReference>
<proteinExistence type="predicted"/>
<evidence type="ECO:0000256" key="10">
    <source>
        <dbReference type="SAM" id="MobiDB-lite"/>
    </source>
</evidence>
<evidence type="ECO:0000256" key="6">
    <source>
        <dbReference type="ARBA" id="ARBA00023204"/>
    </source>
</evidence>
<evidence type="ECO:0000256" key="5">
    <source>
        <dbReference type="ARBA" id="ARBA00022763"/>
    </source>
</evidence>
<feature type="region of interest" description="Disordered" evidence="10">
    <location>
        <begin position="74"/>
        <end position="129"/>
    </location>
</feature>
<reference evidence="12" key="1">
    <citation type="submission" date="2025-08" db="UniProtKB">
        <authorList>
            <consortium name="Ensembl"/>
        </authorList>
    </citation>
    <scope>IDENTIFICATION</scope>
</reference>
<evidence type="ECO:0000256" key="7">
    <source>
        <dbReference type="ARBA" id="ARBA00023242"/>
    </source>
</evidence>
<dbReference type="AlphaFoldDB" id="A0A8C6Z8D8"/>
<keyword evidence="4" id="KW-0963">Cytoplasm</keyword>
<evidence type="ECO:0000313" key="13">
    <source>
        <dbReference type="Proteomes" id="UP000694420"/>
    </source>
</evidence>
<keyword evidence="13" id="KW-1185">Reference proteome</keyword>